<keyword evidence="3" id="KW-1185">Reference proteome</keyword>
<dbReference type="EMBL" id="JARYMX010000003">
    <property type="protein sequence ID" value="KAJ9559317.1"/>
    <property type="molecule type" value="Genomic_DNA"/>
</dbReference>
<dbReference type="PANTHER" id="PTHR35307:SF3">
    <property type="entry name" value="DUF4220 DOMAIN-CONTAINING PROTEIN"/>
    <property type="match status" value="1"/>
</dbReference>
<keyword evidence="1" id="KW-1133">Transmembrane helix</keyword>
<keyword evidence="1" id="KW-0472">Membrane</keyword>
<evidence type="ECO:0000313" key="2">
    <source>
        <dbReference type="EMBL" id="KAJ9559317.1"/>
    </source>
</evidence>
<accession>A0AA38TX81</accession>
<comment type="caution">
    <text evidence="2">The sequence shown here is derived from an EMBL/GenBank/DDBJ whole genome shotgun (WGS) entry which is preliminary data.</text>
</comment>
<dbReference type="AlphaFoldDB" id="A0AA38TX81"/>
<keyword evidence="1" id="KW-0812">Transmembrane</keyword>
<dbReference type="Proteomes" id="UP001172457">
    <property type="component" value="Chromosome 3"/>
</dbReference>
<gene>
    <name evidence="2" type="ORF">OSB04_013931</name>
</gene>
<evidence type="ECO:0000313" key="3">
    <source>
        <dbReference type="Proteomes" id="UP001172457"/>
    </source>
</evidence>
<dbReference type="PANTHER" id="PTHR35307">
    <property type="entry name" value="PROTEIN, PUTATIVE-RELATED"/>
    <property type="match status" value="1"/>
</dbReference>
<feature type="transmembrane region" description="Helical" evidence="1">
    <location>
        <begin position="71"/>
        <end position="90"/>
    </location>
</feature>
<protein>
    <submittedName>
        <fullName evidence="2">Uncharacterized protein</fullName>
    </submittedName>
</protein>
<evidence type="ECO:0000256" key="1">
    <source>
        <dbReference type="SAM" id="Phobius"/>
    </source>
</evidence>
<proteinExistence type="predicted"/>
<feature type="transmembrane region" description="Helical" evidence="1">
    <location>
        <begin position="12"/>
        <end position="32"/>
    </location>
</feature>
<reference evidence="2" key="1">
    <citation type="submission" date="2023-03" db="EMBL/GenBank/DDBJ databases">
        <title>Chromosome-scale reference genome and RAD-based genetic map of yellow starthistle (Centaurea solstitialis) reveal putative structural variation and QTLs associated with invader traits.</title>
        <authorList>
            <person name="Reatini B."/>
            <person name="Cang F.A."/>
            <person name="Jiang Q."/>
            <person name="Mckibben M.T.W."/>
            <person name="Barker M.S."/>
            <person name="Rieseberg L.H."/>
            <person name="Dlugosch K.M."/>
        </authorList>
    </citation>
    <scope>NUCLEOTIDE SEQUENCE</scope>
    <source>
        <strain evidence="2">CAN-66</strain>
        <tissue evidence="2">Leaf</tissue>
    </source>
</reference>
<name>A0AA38TX81_9ASTR</name>
<feature type="transmembrane region" description="Helical" evidence="1">
    <location>
        <begin position="200"/>
        <end position="222"/>
    </location>
</feature>
<organism evidence="2 3">
    <name type="scientific">Centaurea solstitialis</name>
    <name type="common">yellow star-thistle</name>
    <dbReference type="NCBI Taxonomy" id="347529"/>
    <lineage>
        <taxon>Eukaryota</taxon>
        <taxon>Viridiplantae</taxon>
        <taxon>Streptophyta</taxon>
        <taxon>Embryophyta</taxon>
        <taxon>Tracheophyta</taxon>
        <taxon>Spermatophyta</taxon>
        <taxon>Magnoliopsida</taxon>
        <taxon>eudicotyledons</taxon>
        <taxon>Gunneridae</taxon>
        <taxon>Pentapetalae</taxon>
        <taxon>asterids</taxon>
        <taxon>campanulids</taxon>
        <taxon>Asterales</taxon>
        <taxon>Asteraceae</taxon>
        <taxon>Carduoideae</taxon>
        <taxon>Cardueae</taxon>
        <taxon>Centaureinae</taxon>
        <taxon>Centaurea</taxon>
    </lineage>
</organism>
<feature type="transmembrane region" description="Helical" evidence="1">
    <location>
        <begin position="102"/>
        <end position="122"/>
    </location>
</feature>
<sequence>MVPDADQIMTWVKWYVTVASLLCIFAMAADVFQSFRSSKLWFPCRYFTINSTSISLITITMKLLIDMTSGWPGMVKVINLIFLFTMLANFLPSLGGMNDKELFTNITALGILITTIILKLYVQEATYGKLFAFIEMSIVLFFLLWPFCVALIVPTSRKVLEAHYQKLHNHQEKNFSSEGLHVVLKSIGSWRKLVTPSLRLLVHPSVLLLGWYAQYLLLSHFFSW</sequence>
<feature type="transmembrane region" description="Helical" evidence="1">
    <location>
        <begin position="128"/>
        <end position="153"/>
    </location>
</feature>